<sequence>MFGFTGTFFLMAAVCCVFPAMAKIDQAAAMRKAKECVAEVGWNEDELTEMMTKKTPPASPQSKCFLKCMLEKEEAFADGAINIVAVKAGLEEQIEDQGQRPKAQQIAEECNEKTKSGADPCEYAASYLLCMHSGFKEAGIDIPM</sequence>
<keyword evidence="4" id="KW-1185">Reference proteome</keyword>
<evidence type="ECO:0000256" key="1">
    <source>
        <dbReference type="ARBA" id="ARBA00022729"/>
    </source>
</evidence>
<dbReference type="InterPro" id="IPR006170">
    <property type="entry name" value="PBP/GOBP"/>
</dbReference>
<dbReference type="SUPFAM" id="SSF47565">
    <property type="entry name" value="Insect pheromone/odorant-binding proteins"/>
    <property type="match status" value="1"/>
</dbReference>
<evidence type="ECO:0000313" key="3">
    <source>
        <dbReference type="EMBL" id="BET00835.1"/>
    </source>
</evidence>
<evidence type="ECO:0000313" key="4">
    <source>
        <dbReference type="Proteomes" id="UP001307889"/>
    </source>
</evidence>
<feature type="chain" id="PRO_5045868857" evidence="2">
    <location>
        <begin position="23"/>
        <end position="144"/>
    </location>
</feature>
<dbReference type="CDD" id="cd23992">
    <property type="entry name" value="PBP_GOBP"/>
    <property type="match status" value="1"/>
</dbReference>
<dbReference type="SMART" id="SM00708">
    <property type="entry name" value="PhBP"/>
    <property type="match status" value="1"/>
</dbReference>
<dbReference type="InterPro" id="IPR036728">
    <property type="entry name" value="PBP_GOBP_sf"/>
</dbReference>
<name>A0ABN7BAL1_9HEMI</name>
<dbReference type="EMBL" id="AP028920">
    <property type="protein sequence ID" value="BET00835.1"/>
    <property type="molecule type" value="Genomic_DNA"/>
</dbReference>
<dbReference type="Gene3D" id="1.10.238.20">
    <property type="entry name" value="Pheromone/general odorant binding protein domain"/>
    <property type="match status" value="1"/>
</dbReference>
<dbReference type="PANTHER" id="PTHR11857">
    <property type="entry name" value="ODORANT BINDING PROTEIN-RELATED"/>
    <property type="match status" value="1"/>
</dbReference>
<feature type="signal peptide" evidence="2">
    <location>
        <begin position="1"/>
        <end position="22"/>
    </location>
</feature>
<evidence type="ECO:0000256" key="2">
    <source>
        <dbReference type="SAM" id="SignalP"/>
    </source>
</evidence>
<reference evidence="3 4" key="1">
    <citation type="submission" date="2023-09" db="EMBL/GenBank/DDBJ databases">
        <title>Nesidiocoris tenuis whole genome shotgun sequence.</title>
        <authorList>
            <person name="Shibata T."/>
            <person name="Shimoda M."/>
            <person name="Kobayashi T."/>
            <person name="Uehara T."/>
        </authorList>
    </citation>
    <scope>NUCLEOTIDE SEQUENCE [LARGE SCALE GENOMIC DNA]</scope>
    <source>
        <strain evidence="3 4">Japan</strain>
    </source>
</reference>
<proteinExistence type="predicted"/>
<organism evidence="3 4">
    <name type="scientific">Nesidiocoris tenuis</name>
    <dbReference type="NCBI Taxonomy" id="355587"/>
    <lineage>
        <taxon>Eukaryota</taxon>
        <taxon>Metazoa</taxon>
        <taxon>Ecdysozoa</taxon>
        <taxon>Arthropoda</taxon>
        <taxon>Hexapoda</taxon>
        <taxon>Insecta</taxon>
        <taxon>Pterygota</taxon>
        <taxon>Neoptera</taxon>
        <taxon>Paraneoptera</taxon>
        <taxon>Hemiptera</taxon>
        <taxon>Heteroptera</taxon>
        <taxon>Panheteroptera</taxon>
        <taxon>Cimicomorpha</taxon>
        <taxon>Miridae</taxon>
        <taxon>Dicyphina</taxon>
        <taxon>Nesidiocoris</taxon>
    </lineage>
</organism>
<protein>
    <submittedName>
        <fullName evidence="3">Uncharacterized protein</fullName>
    </submittedName>
</protein>
<accession>A0ABN7BAL1</accession>
<gene>
    <name evidence="3" type="ORF">NTJ_13651</name>
</gene>
<dbReference type="Proteomes" id="UP001307889">
    <property type="component" value="Chromosome 12"/>
</dbReference>
<keyword evidence="1 2" id="KW-0732">Signal</keyword>
<dbReference type="Pfam" id="PF01395">
    <property type="entry name" value="PBP_GOBP"/>
    <property type="match status" value="1"/>
</dbReference>